<evidence type="ECO:0000313" key="2">
    <source>
        <dbReference type="EMBL" id="PHH02475.1"/>
    </source>
</evidence>
<dbReference type="Proteomes" id="UP000223854">
    <property type="component" value="Unassembled WGS sequence"/>
</dbReference>
<name>A0ABX4KH81_CLOSG</name>
<protein>
    <submittedName>
        <fullName evidence="2">L,D-transpeptidase</fullName>
    </submittedName>
</protein>
<keyword evidence="3" id="KW-1185">Reference proteome</keyword>
<feature type="transmembrane region" description="Helical" evidence="1">
    <location>
        <begin position="7"/>
        <end position="25"/>
    </location>
</feature>
<proteinExistence type="predicted"/>
<dbReference type="EMBL" id="PDLH01000005">
    <property type="protein sequence ID" value="PHH02475.1"/>
    <property type="molecule type" value="Genomic_DNA"/>
</dbReference>
<keyword evidence="1" id="KW-0472">Membrane</keyword>
<evidence type="ECO:0000256" key="1">
    <source>
        <dbReference type="SAM" id="Phobius"/>
    </source>
</evidence>
<accession>A0ABX4KH81</accession>
<comment type="caution">
    <text evidence="2">The sequence shown here is derived from an EMBL/GenBank/DDBJ whole genome shotgun (WGS) entry which is preliminary data.</text>
</comment>
<organism evidence="2 3">
    <name type="scientific">Clostridium sporogenes</name>
    <dbReference type="NCBI Taxonomy" id="1509"/>
    <lineage>
        <taxon>Bacteria</taxon>
        <taxon>Bacillati</taxon>
        <taxon>Bacillota</taxon>
        <taxon>Clostridia</taxon>
        <taxon>Eubacteriales</taxon>
        <taxon>Clostridiaceae</taxon>
        <taxon>Clostridium</taxon>
    </lineage>
</organism>
<evidence type="ECO:0000313" key="3">
    <source>
        <dbReference type="Proteomes" id="UP000223854"/>
    </source>
</evidence>
<feature type="non-terminal residue" evidence="2">
    <location>
        <position position="38"/>
    </location>
</feature>
<keyword evidence="1" id="KW-0812">Transmembrane</keyword>
<keyword evidence="1" id="KW-1133">Transmembrane helix</keyword>
<reference evidence="2 3" key="1">
    <citation type="submission" date="2017-09" db="EMBL/GenBank/DDBJ databases">
        <title>FDA dAtabase for Regulatory Grade micrObial Sequences (FDA-ARGOS): Supporting development and validation of Infectious Disease Dx tests.</title>
        <authorList>
            <person name="Kerrigan L."/>
            <person name="Long C."/>
            <person name="Tallon L.J."/>
            <person name="Sadzewicz L."/>
            <person name="Ott S."/>
            <person name="Zhao X."/>
            <person name="Nagaraj S."/>
            <person name="Vavikolanu K."/>
            <person name="Aluvathingal J."/>
            <person name="Nadendla S."/>
            <person name="Sichtig H."/>
        </authorList>
    </citation>
    <scope>NUCLEOTIDE SEQUENCE [LARGE SCALE GENOMIC DNA]</scope>
    <source>
        <strain evidence="2 3">FDAARGOS_423</strain>
    </source>
</reference>
<sequence>MKFKKSVYIVIFTLIILFIPCFIHTKKDVSTTNKLSNK</sequence>
<gene>
    <name evidence="2" type="ORF">CRX47_02860</name>
</gene>